<name>A0ABN9V6D9_9DINO</name>
<dbReference type="EMBL" id="CAUYUJ010016749">
    <property type="protein sequence ID" value="CAK0868462.1"/>
    <property type="molecule type" value="Genomic_DNA"/>
</dbReference>
<gene>
    <name evidence="1" type="ORF">PCOR1329_LOCUS55119</name>
</gene>
<evidence type="ECO:0000313" key="1">
    <source>
        <dbReference type="EMBL" id="CAK0868462.1"/>
    </source>
</evidence>
<keyword evidence="2" id="KW-1185">Reference proteome</keyword>
<dbReference type="Proteomes" id="UP001189429">
    <property type="component" value="Unassembled WGS sequence"/>
</dbReference>
<accession>A0ABN9V6D9</accession>
<reference evidence="1" key="1">
    <citation type="submission" date="2023-10" db="EMBL/GenBank/DDBJ databases">
        <authorList>
            <person name="Chen Y."/>
            <person name="Shah S."/>
            <person name="Dougan E. K."/>
            <person name="Thang M."/>
            <person name="Chan C."/>
        </authorList>
    </citation>
    <scope>NUCLEOTIDE SEQUENCE [LARGE SCALE GENOMIC DNA]</scope>
</reference>
<evidence type="ECO:0000313" key="2">
    <source>
        <dbReference type="Proteomes" id="UP001189429"/>
    </source>
</evidence>
<feature type="non-terminal residue" evidence="1">
    <location>
        <position position="1"/>
    </location>
</feature>
<proteinExistence type="predicted"/>
<protein>
    <submittedName>
        <fullName evidence="1">Uncharacterized protein</fullName>
    </submittedName>
</protein>
<feature type="non-terminal residue" evidence="1">
    <location>
        <position position="656"/>
    </location>
</feature>
<sequence>VWHIAYQAECRCRLELLERLHMQVRDDYEEAKQRGKDHPCDPDRPWNLVRKMAADDAAFWRYEFEDPALLVLAKTGELVHHVQNGKFAANRSGVRLCQAFQTGQCGQTRRNKMCPWGTGGVRQCEHCWGTGHGSAGANACPGCVIPSGALSTAPAAVDNSGHASLRSQEARALAAPAPLDPSAGGGRQKIPIHVVLAEPETRWGLLGIAVHLRKVGAQTAVYDTDGGEASELLAQNVWRELDAGIGALEPRGCALAPPPAILDGCRDGGPAFRGEAPPDIYGFRRLSPEVAERVRGETALPGRPSSVLELPEWQAIVDSPGVVASPRVWGAVGADAARPVEIAHLCADLAGAAAGPAAAHPPLAGRLLQAAARNRLAAPEAEAALVRSGRSCNKLARPAAGEVDGVDLSDAQVSFALPLRQREPGARAALLAQEAELDAHRPAFAALLGASSWSPAWTEARSSDCRADMLGAWAARAGDPGSGVAEWFIAGASAGIVKSPPEDGVSPLASDNAPPCPIGNLVFDAVGDSSDGEFARLGEGAVEEIKSYAAYASRGWLASAATLEGCREKLGGAPALSKSLLLAKVKEGGAKRRLVINLKASSVIASTARTRRAPLPGIMGAVQDALEVLCRREGDSQFGVEWLVVDFDDAFWNVPL</sequence>
<organism evidence="1 2">
    <name type="scientific">Prorocentrum cordatum</name>
    <dbReference type="NCBI Taxonomy" id="2364126"/>
    <lineage>
        <taxon>Eukaryota</taxon>
        <taxon>Sar</taxon>
        <taxon>Alveolata</taxon>
        <taxon>Dinophyceae</taxon>
        <taxon>Prorocentrales</taxon>
        <taxon>Prorocentraceae</taxon>
        <taxon>Prorocentrum</taxon>
    </lineage>
</organism>
<comment type="caution">
    <text evidence="1">The sequence shown here is derived from an EMBL/GenBank/DDBJ whole genome shotgun (WGS) entry which is preliminary data.</text>
</comment>